<reference evidence="3" key="1">
    <citation type="journal article" date="2019" name="Int. J. Syst. Evol. Microbiol.">
        <title>The Global Catalogue of Microorganisms (GCM) 10K type strain sequencing project: providing services to taxonomists for standard genome sequencing and annotation.</title>
        <authorList>
            <consortium name="The Broad Institute Genomics Platform"/>
            <consortium name="The Broad Institute Genome Sequencing Center for Infectious Disease"/>
            <person name="Wu L."/>
            <person name="Ma J."/>
        </authorList>
    </citation>
    <scope>NUCLEOTIDE SEQUENCE [LARGE SCALE GENOMIC DNA]</scope>
    <source>
        <strain evidence="3">CCUG 73951</strain>
    </source>
</reference>
<sequence length="206" mass="23038">MKIAVFGATGRVGSNVVQLALQAGWEIKALVRDIPKAESLIPGAHLIEGDATISEDVEKTIQGCDLVFSALSTDKTDTLSKTFPLIIDHMISHRIDRIITVGTAGILNSRLEKGKYRYQSKESKRRSTFAAEEHQKVYQSLAKSNLDWVILCPTYLPDGENEGEVRYEENFLPEGGTRITVKDTALFAFKEIKENEFHYTRVGLSY</sequence>
<dbReference type="Proteomes" id="UP001596494">
    <property type="component" value="Unassembled WGS sequence"/>
</dbReference>
<accession>A0ABW2K200</accession>
<keyword evidence="3" id="KW-1185">Reference proteome</keyword>
<feature type="domain" description="NAD(P)-binding" evidence="1">
    <location>
        <begin position="7"/>
        <end position="194"/>
    </location>
</feature>
<proteinExistence type="predicted"/>
<dbReference type="InterPro" id="IPR051606">
    <property type="entry name" value="Polyketide_Oxido-like"/>
</dbReference>
<dbReference type="RefSeq" id="WP_289216801.1">
    <property type="nucleotide sequence ID" value="NZ_JAPVRC010000008.1"/>
</dbReference>
<dbReference type="Gene3D" id="3.40.50.720">
    <property type="entry name" value="NAD(P)-binding Rossmann-like Domain"/>
    <property type="match status" value="1"/>
</dbReference>
<name>A0ABW2K200_9BACI</name>
<organism evidence="2 3">
    <name type="scientific">Halobacillus campisalis</name>
    <dbReference type="NCBI Taxonomy" id="435909"/>
    <lineage>
        <taxon>Bacteria</taxon>
        <taxon>Bacillati</taxon>
        <taxon>Bacillota</taxon>
        <taxon>Bacilli</taxon>
        <taxon>Bacillales</taxon>
        <taxon>Bacillaceae</taxon>
        <taxon>Halobacillus</taxon>
    </lineage>
</organism>
<evidence type="ECO:0000313" key="2">
    <source>
        <dbReference type="EMBL" id="MFC7320155.1"/>
    </source>
</evidence>
<dbReference type="PANTHER" id="PTHR43355">
    <property type="entry name" value="FLAVIN REDUCTASE (NADPH)"/>
    <property type="match status" value="1"/>
</dbReference>
<gene>
    <name evidence="2" type="ORF">ACFQMN_04640</name>
</gene>
<dbReference type="EMBL" id="JBHTBY010000003">
    <property type="protein sequence ID" value="MFC7320155.1"/>
    <property type="molecule type" value="Genomic_DNA"/>
</dbReference>
<dbReference type="PANTHER" id="PTHR43355:SF2">
    <property type="entry name" value="FLAVIN REDUCTASE (NADPH)"/>
    <property type="match status" value="1"/>
</dbReference>
<dbReference type="SUPFAM" id="SSF51735">
    <property type="entry name" value="NAD(P)-binding Rossmann-fold domains"/>
    <property type="match status" value="1"/>
</dbReference>
<evidence type="ECO:0000313" key="3">
    <source>
        <dbReference type="Proteomes" id="UP001596494"/>
    </source>
</evidence>
<evidence type="ECO:0000259" key="1">
    <source>
        <dbReference type="Pfam" id="PF13460"/>
    </source>
</evidence>
<dbReference type="InterPro" id="IPR036291">
    <property type="entry name" value="NAD(P)-bd_dom_sf"/>
</dbReference>
<dbReference type="InterPro" id="IPR016040">
    <property type="entry name" value="NAD(P)-bd_dom"/>
</dbReference>
<protein>
    <submittedName>
        <fullName evidence="2">NAD(P)-dependent oxidoreductase</fullName>
    </submittedName>
</protein>
<dbReference type="Pfam" id="PF13460">
    <property type="entry name" value="NAD_binding_10"/>
    <property type="match status" value="1"/>
</dbReference>
<comment type="caution">
    <text evidence="2">The sequence shown here is derived from an EMBL/GenBank/DDBJ whole genome shotgun (WGS) entry which is preliminary data.</text>
</comment>